<dbReference type="PANTHER" id="PTHR12810">
    <property type="entry name" value="MITOCHONDRIAL 28S RIBOSOMAL PROTEIN S29"/>
    <property type="match status" value="1"/>
</dbReference>
<sequence length="469" mass="52070">MSLLSSQHRHVALALAEAGSVLRAGQYRTAVTRAAPAQKQSQSIGGVKRGRKEKWEKKMNQERAQRNRDIPKFTRYPESKLQIPKTKERPAILPEVFQPGSGHSLDLPLFGPSTLTAKSVGQATSFGTTQTNAAKVFGLPNKMHFEYRILSTPCSVIRDVTLKAIHTLDKAKGSSSKDHRIVLHGRAGSGKSFLLHQAVQYAQAQGWVVLYIPRAVTLVNSTNSYAYDIRTQTYLQPRASYLTLDKLYKANSALLSQLTLSRELVTEKLNIPAGTTLAEVAQAGIKDKSFTSGPVVLETVLKELETQTKFPVLVAVDDFQALFHNSAYKDPFFHAIRPHHLSLPRTFLEFASGQRTLANGVFMGALTESDTAYAVPLELKDALNLESRHPVSPYDKRDQVKLGYTEGLKGLKVPERMSTNEMAGLFSVWKDDMALTTDKYDELFMSKYVESDGNPRDFVWKGLLSTLSP</sequence>
<dbReference type="Proteomes" id="UP000298030">
    <property type="component" value="Unassembled WGS sequence"/>
</dbReference>
<organism evidence="9 10">
    <name type="scientific">Coprinellus micaceus</name>
    <name type="common">Glistening ink-cap mushroom</name>
    <name type="synonym">Coprinus micaceus</name>
    <dbReference type="NCBI Taxonomy" id="71717"/>
    <lineage>
        <taxon>Eukaryota</taxon>
        <taxon>Fungi</taxon>
        <taxon>Dikarya</taxon>
        <taxon>Basidiomycota</taxon>
        <taxon>Agaricomycotina</taxon>
        <taxon>Agaricomycetes</taxon>
        <taxon>Agaricomycetidae</taxon>
        <taxon>Agaricales</taxon>
        <taxon>Agaricineae</taxon>
        <taxon>Psathyrellaceae</taxon>
        <taxon>Coprinellus</taxon>
    </lineage>
</organism>
<dbReference type="Pfam" id="PF10236">
    <property type="entry name" value="DAP3"/>
    <property type="match status" value="1"/>
</dbReference>
<evidence type="ECO:0000256" key="3">
    <source>
        <dbReference type="ARBA" id="ARBA00022946"/>
    </source>
</evidence>
<dbReference type="Gene3D" id="3.40.50.300">
    <property type="entry name" value="P-loop containing nucleotide triphosphate hydrolases"/>
    <property type="match status" value="1"/>
</dbReference>
<dbReference type="GO" id="GO:0005763">
    <property type="term" value="C:mitochondrial small ribosomal subunit"/>
    <property type="evidence" value="ECO:0007669"/>
    <property type="project" value="TreeGrafter"/>
</dbReference>
<evidence type="ECO:0000256" key="4">
    <source>
        <dbReference type="ARBA" id="ARBA00022980"/>
    </source>
</evidence>
<feature type="compositionally biased region" description="Basic and acidic residues" evidence="8">
    <location>
        <begin position="53"/>
        <end position="66"/>
    </location>
</feature>
<dbReference type="OrthoDB" id="274828at2759"/>
<evidence type="ECO:0000256" key="1">
    <source>
        <dbReference type="ARBA" id="ARBA00004173"/>
    </source>
</evidence>
<dbReference type="InterPro" id="IPR019368">
    <property type="entry name" value="Ribosomal_mS29"/>
</dbReference>
<evidence type="ECO:0000256" key="6">
    <source>
        <dbReference type="ARBA" id="ARBA00023274"/>
    </source>
</evidence>
<keyword evidence="3" id="KW-0809">Transit peptide</keyword>
<proteinExistence type="inferred from homology"/>
<evidence type="ECO:0000256" key="5">
    <source>
        <dbReference type="ARBA" id="ARBA00023128"/>
    </source>
</evidence>
<evidence type="ECO:0000313" key="10">
    <source>
        <dbReference type="Proteomes" id="UP000298030"/>
    </source>
</evidence>
<evidence type="ECO:0000256" key="7">
    <source>
        <dbReference type="ARBA" id="ARBA00035140"/>
    </source>
</evidence>
<keyword evidence="4" id="KW-0689">Ribosomal protein</keyword>
<keyword evidence="10" id="KW-1185">Reference proteome</keyword>
<dbReference type="PANTHER" id="PTHR12810:SF0">
    <property type="entry name" value="SMALL RIBOSOMAL SUBUNIT PROTEIN MS29"/>
    <property type="match status" value="1"/>
</dbReference>
<keyword evidence="5" id="KW-0496">Mitochondrion</keyword>
<dbReference type="InterPro" id="IPR027417">
    <property type="entry name" value="P-loop_NTPase"/>
</dbReference>
<protein>
    <recommendedName>
        <fullName evidence="7">Small ribosomal subunit protein mS29</fullName>
    </recommendedName>
</protein>
<accession>A0A4Y7TSH8</accession>
<keyword evidence="6" id="KW-0687">Ribonucleoprotein</keyword>
<dbReference type="EMBL" id="QPFP01000005">
    <property type="protein sequence ID" value="TEB36848.1"/>
    <property type="molecule type" value="Genomic_DNA"/>
</dbReference>
<evidence type="ECO:0000256" key="8">
    <source>
        <dbReference type="SAM" id="MobiDB-lite"/>
    </source>
</evidence>
<comment type="similarity">
    <text evidence="2">Belongs to the mitochondrion-specific ribosomal protein mS29 family.</text>
</comment>
<evidence type="ECO:0000313" key="9">
    <source>
        <dbReference type="EMBL" id="TEB36848.1"/>
    </source>
</evidence>
<dbReference type="SUPFAM" id="SSF52540">
    <property type="entry name" value="P-loop containing nucleoside triphosphate hydrolases"/>
    <property type="match status" value="1"/>
</dbReference>
<reference evidence="9 10" key="1">
    <citation type="journal article" date="2019" name="Nat. Ecol. Evol.">
        <title>Megaphylogeny resolves global patterns of mushroom evolution.</title>
        <authorList>
            <person name="Varga T."/>
            <person name="Krizsan K."/>
            <person name="Foldi C."/>
            <person name="Dima B."/>
            <person name="Sanchez-Garcia M."/>
            <person name="Sanchez-Ramirez S."/>
            <person name="Szollosi G.J."/>
            <person name="Szarkandi J.G."/>
            <person name="Papp V."/>
            <person name="Albert L."/>
            <person name="Andreopoulos W."/>
            <person name="Angelini C."/>
            <person name="Antonin V."/>
            <person name="Barry K.W."/>
            <person name="Bougher N.L."/>
            <person name="Buchanan P."/>
            <person name="Buyck B."/>
            <person name="Bense V."/>
            <person name="Catcheside P."/>
            <person name="Chovatia M."/>
            <person name="Cooper J."/>
            <person name="Damon W."/>
            <person name="Desjardin D."/>
            <person name="Finy P."/>
            <person name="Geml J."/>
            <person name="Haridas S."/>
            <person name="Hughes K."/>
            <person name="Justo A."/>
            <person name="Karasinski D."/>
            <person name="Kautmanova I."/>
            <person name="Kiss B."/>
            <person name="Kocsube S."/>
            <person name="Kotiranta H."/>
            <person name="LaButti K.M."/>
            <person name="Lechner B.E."/>
            <person name="Liimatainen K."/>
            <person name="Lipzen A."/>
            <person name="Lukacs Z."/>
            <person name="Mihaltcheva S."/>
            <person name="Morgado L.N."/>
            <person name="Niskanen T."/>
            <person name="Noordeloos M.E."/>
            <person name="Ohm R.A."/>
            <person name="Ortiz-Santana B."/>
            <person name="Ovrebo C."/>
            <person name="Racz N."/>
            <person name="Riley R."/>
            <person name="Savchenko A."/>
            <person name="Shiryaev A."/>
            <person name="Soop K."/>
            <person name="Spirin V."/>
            <person name="Szebenyi C."/>
            <person name="Tomsovsky M."/>
            <person name="Tulloss R.E."/>
            <person name="Uehling J."/>
            <person name="Grigoriev I.V."/>
            <person name="Vagvolgyi C."/>
            <person name="Papp T."/>
            <person name="Martin F.M."/>
            <person name="Miettinen O."/>
            <person name="Hibbett D.S."/>
            <person name="Nagy L.G."/>
        </authorList>
    </citation>
    <scope>NUCLEOTIDE SEQUENCE [LARGE SCALE GENOMIC DNA]</scope>
    <source>
        <strain evidence="9 10">FP101781</strain>
    </source>
</reference>
<gene>
    <name evidence="9" type="ORF">FA13DRAFT_1088355</name>
</gene>
<comment type="caution">
    <text evidence="9">The sequence shown here is derived from an EMBL/GenBank/DDBJ whole genome shotgun (WGS) entry which is preliminary data.</text>
</comment>
<dbReference type="GO" id="GO:0003735">
    <property type="term" value="F:structural constituent of ribosome"/>
    <property type="evidence" value="ECO:0007669"/>
    <property type="project" value="TreeGrafter"/>
</dbReference>
<dbReference type="AlphaFoldDB" id="A0A4Y7TSH8"/>
<comment type="subcellular location">
    <subcellularLocation>
        <location evidence="1">Mitochondrion</location>
    </subcellularLocation>
</comment>
<name>A0A4Y7TSH8_COPMI</name>
<dbReference type="STRING" id="71717.A0A4Y7TSH8"/>
<evidence type="ECO:0000256" key="2">
    <source>
        <dbReference type="ARBA" id="ARBA00009863"/>
    </source>
</evidence>
<feature type="region of interest" description="Disordered" evidence="8">
    <location>
        <begin position="33"/>
        <end position="66"/>
    </location>
</feature>